<evidence type="ECO:0000313" key="2">
    <source>
        <dbReference type="Proteomes" id="UP001153332"/>
    </source>
</evidence>
<name>A0ACC2JZV9_9PEZI</name>
<proteinExistence type="predicted"/>
<accession>A0ACC2JZV9</accession>
<protein>
    <submittedName>
        <fullName evidence="1">Uncharacterized protein</fullName>
    </submittedName>
</protein>
<dbReference type="Proteomes" id="UP001153332">
    <property type="component" value="Unassembled WGS sequence"/>
</dbReference>
<sequence>MAEVRTMLSEPASVTTSLRTNLRGPPLEGLLNLRAKFMAIQKKEAIDNLTNTEEASEIAATDEAGELANEVSGTCASVHTETDSGYGTTPFDCDATKQTKTTLTFSRKPIPQQYLDRLFDIRVLFTESLLDIMSTKQRPTKGASMKLKYADHDDGIYLVIQCDERDKKMMRKFFAQSHVKETVGDDINIHITTGLRQLSTHDLRVYARTLWSVTSGTMIQVRGENGLSRATIGGAICVVKDGRKVLYGMTASHILSQLIDESTHQSPYPCSDPESDSDTSCDSDDFSHFYSNDESDVLHGPFSQPILQIGGIAEHSIQSASQPLNYDWALVELGPDYSACTLNQTPSFYNSNEEAHSTMLEFTSLVPTPTPSEVKVIIPTSRGTQRGVLTPNTSSLCVAPGRAPVETHDIVLDDGFSLEPGDSGSWVIQVTTGVVYGHVVYADRFGEAYAMPFDHTLRDIRVRLRADLVGLPREFENLTDTWKWTTEAELQTAASENVGSGENSYGMAELHEQLVKLPQSSEFPAVLGTGLGMPIQLRQERSEPQMNDPLAAQMDRAQSNGSCDSGYDTGLQLTDFPESGKRRPQMPPLSHGIPYKKPKTVRVFCDQCDVHSEGFRGEHELRRHKDAEHRQRVKKFICVDPSTNGLNVETPITLPLEDCRACRSQKKYGAYYNAAAHLRRKHFQKKPSRSTRGTERRGGKGSGDWPPMSELSRWMKEIWVDTADLMPLEPEEESSEMMEVREDTVDSGLGWDGDQLKWVGMPDFKPAYPPSLTNSDYQAGPISPVHFNPIFHYPTTNQLDYQARSSAPADFSFASPYPTIKQESTDQGLGESTVVSSVVESNHIQTLDGRGGMMTLK</sequence>
<keyword evidence="2" id="KW-1185">Reference proteome</keyword>
<organism evidence="1 2">
    <name type="scientific">Lasiodiplodia mahajangana</name>
    <dbReference type="NCBI Taxonomy" id="1108764"/>
    <lineage>
        <taxon>Eukaryota</taxon>
        <taxon>Fungi</taxon>
        <taxon>Dikarya</taxon>
        <taxon>Ascomycota</taxon>
        <taxon>Pezizomycotina</taxon>
        <taxon>Dothideomycetes</taxon>
        <taxon>Dothideomycetes incertae sedis</taxon>
        <taxon>Botryosphaeriales</taxon>
        <taxon>Botryosphaeriaceae</taxon>
        <taxon>Lasiodiplodia</taxon>
    </lineage>
</organism>
<evidence type="ECO:0000313" key="1">
    <source>
        <dbReference type="EMBL" id="KAJ8132834.1"/>
    </source>
</evidence>
<comment type="caution">
    <text evidence="1">The sequence shown here is derived from an EMBL/GenBank/DDBJ whole genome shotgun (WGS) entry which is preliminary data.</text>
</comment>
<dbReference type="EMBL" id="JAPUUL010000077">
    <property type="protein sequence ID" value="KAJ8132834.1"/>
    <property type="molecule type" value="Genomic_DNA"/>
</dbReference>
<gene>
    <name evidence="1" type="ORF">O1611_g786</name>
</gene>
<reference evidence="1" key="1">
    <citation type="submission" date="2022-12" db="EMBL/GenBank/DDBJ databases">
        <title>Genome Sequence of Lasiodiplodia mahajangana.</title>
        <authorList>
            <person name="Buettner E."/>
        </authorList>
    </citation>
    <scope>NUCLEOTIDE SEQUENCE</scope>
    <source>
        <strain evidence="1">VT137</strain>
    </source>
</reference>